<comment type="caution">
    <text evidence="1">The sequence shown here is derived from an EMBL/GenBank/DDBJ whole genome shotgun (WGS) entry which is preliminary data.</text>
</comment>
<dbReference type="HOGENOM" id="CLU_3211472_0_0_6"/>
<accession>E6KWJ7</accession>
<dbReference type="AlphaFoldDB" id="E6KWJ7"/>
<organism evidence="1 2">
    <name type="scientific">Aggregatibacter segnis ATCC 33393</name>
    <dbReference type="NCBI Taxonomy" id="888057"/>
    <lineage>
        <taxon>Bacteria</taxon>
        <taxon>Pseudomonadati</taxon>
        <taxon>Pseudomonadota</taxon>
        <taxon>Gammaproteobacteria</taxon>
        <taxon>Pasteurellales</taxon>
        <taxon>Pasteurellaceae</taxon>
        <taxon>Aggregatibacter</taxon>
    </lineage>
</organism>
<reference evidence="1 2" key="1">
    <citation type="submission" date="2010-12" db="EMBL/GenBank/DDBJ databases">
        <authorList>
            <person name="Muzny D."/>
            <person name="Qin X."/>
            <person name="Deng J."/>
            <person name="Jiang H."/>
            <person name="Liu Y."/>
            <person name="Qu J."/>
            <person name="Song X.-Z."/>
            <person name="Zhang L."/>
            <person name="Thornton R."/>
            <person name="Coyle M."/>
            <person name="Francisco L."/>
            <person name="Jackson L."/>
            <person name="Javaid M."/>
            <person name="Korchina V."/>
            <person name="Kovar C."/>
            <person name="Mata R."/>
            <person name="Mathew T."/>
            <person name="Ngo R."/>
            <person name="Nguyen L."/>
            <person name="Nguyen N."/>
            <person name="Okwuonu G."/>
            <person name="Ongeri F."/>
            <person name="Pham C."/>
            <person name="Simmons D."/>
            <person name="Wilczek-Boney K."/>
            <person name="Hale W."/>
            <person name="Jakkamsetti A."/>
            <person name="Pham P."/>
            <person name="Ruth R."/>
            <person name="San Lucas F."/>
            <person name="Warren J."/>
            <person name="Zhang J."/>
            <person name="Zhao Z."/>
            <person name="Zhou C."/>
            <person name="Zhu D."/>
            <person name="Lee S."/>
            <person name="Bess C."/>
            <person name="Blankenburg K."/>
            <person name="Forbes L."/>
            <person name="Fu Q."/>
            <person name="Gubbala S."/>
            <person name="Hirani K."/>
            <person name="Jayaseelan J.C."/>
            <person name="Lara F."/>
            <person name="Munidasa M."/>
            <person name="Palculict T."/>
            <person name="Patil S."/>
            <person name="Pu L.-L."/>
            <person name="Saada N."/>
            <person name="Tang L."/>
            <person name="Weissenberger G."/>
            <person name="Zhu Y."/>
            <person name="Hemphill L."/>
            <person name="Shang Y."/>
            <person name="Youmans B."/>
            <person name="Ayvaz T."/>
            <person name="Ross M."/>
            <person name="Santibanez J."/>
            <person name="Aqrawi P."/>
            <person name="Gross S."/>
            <person name="Joshi V."/>
            <person name="Fowler G."/>
            <person name="Nazareth L."/>
            <person name="Reid J."/>
            <person name="Worley K."/>
            <person name="Petrosino J."/>
            <person name="Highlander S."/>
            <person name="Gibbs R."/>
        </authorList>
    </citation>
    <scope>NUCLEOTIDE SEQUENCE [LARGE SCALE GENOMIC DNA]</scope>
    <source>
        <strain evidence="1 2">ATCC 33393</strain>
    </source>
</reference>
<dbReference type="Proteomes" id="UP000032871">
    <property type="component" value="Unassembled WGS sequence"/>
</dbReference>
<proteinExistence type="predicted"/>
<protein>
    <submittedName>
        <fullName evidence="1">Uncharacterized protein</fullName>
    </submittedName>
</protein>
<gene>
    <name evidence="1" type="ORF">HMPREF9064_0541</name>
</gene>
<sequence length="44" mass="5159">MRFKQKAILSKQSGFFITIRKKCGGFFGCFKTSWKSTALLFYTR</sequence>
<evidence type="ECO:0000313" key="1">
    <source>
        <dbReference type="EMBL" id="EFU67878.1"/>
    </source>
</evidence>
<dbReference type="EMBL" id="AEPS01000003">
    <property type="protein sequence ID" value="EFU67878.1"/>
    <property type="molecule type" value="Genomic_DNA"/>
</dbReference>
<name>E6KWJ7_9PAST</name>
<evidence type="ECO:0000313" key="2">
    <source>
        <dbReference type="Proteomes" id="UP000032871"/>
    </source>
</evidence>
<keyword evidence="2" id="KW-1185">Reference proteome</keyword>